<protein>
    <submittedName>
        <fullName evidence="2">Uncharacterized protein</fullName>
    </submittedName>
</protein>
<evidence type="ECO:0000313" key="2">
    <source>
        <dbReference type="EMBL" id="KNE93270.1"/>
    </source>
</evidence>
<feature type="compositionally biased region" description="Polar residues" evidence="1">
    <location>
        <begin position="26"/>
        <end position="36"/>
    </location>
</feature>
<feature type="compositionally biased region" description="Polar residues" evidence="1">
    <location>
        <begin position="1"/>
        <end position="19"/>
    </location>
</feature>
<organism evidence="2 3">
    <name type="scientific">Puccinia striiformis f. sp. tritici PST-78</name>
    <dbReference type="NCBI Taxonomy" id="1165861"/>
    <lineage>
        <taxon>Eukaryota</taxon>
        <taxon>Fungi</taxon>
        <taxon>Dikarya</taxon>
        <taxon>Basidiomycota</taxon>
        <taxon>Pucciniomycotina</taxon>
        <taxon>Pucciniomycetes</taxon>
        <taxon>Pucciniales</taxon>
        <taxon>Pucciniaceae</taxon>
        <taxon>Puccinia</taxon>
    </lineage>
</organism>
<feature type="compositionally biased region" description="Basic and acidic residues" evidence="1">
    <location>
        <begin position="208"/>
        <end position="223"/>
    </location>
</feature>
<feature type="region of interest" description="Disordered" evidence="1">
    <location>
        <begin position="147"/>
        <end position="169"/>
    </location>
</feature>
<accession>A0A0L0V1V7</accession>
<reference evidence="3" key="1">
    <citation type="submission" date="2014-03" db="EMBL/GenBank/DDBJ databases">
        <title>The Genome Sequence of Puccinia striiformis f. sp. tritici PST-78.</title>
        <authorList>
            <consortium name="The Broad Institute Genome Sequencing Platform"/>
            <person name="Cuomo C."/>
            <person name="Hulbert S."/>
            <person name="Chen X."/>
            <person name="Walker B."/>
            <person name="Young S.K."/>
            <person name="Zeng Q."/>
            <person name="Gargeya S."/>
            <person name="Fitzgerald M."/>
            <person name="Haas B."/>
            <person name="Abouelleil A."/>
            <person name="Alvarado L."/>
            <person name="Arachchi H.M."/>
            <person name="Berlin A.M."/>
            <person name="Chapman S.B."/>
            <person name="Goldberg J."/>
            <person name="Griggs A."/>
            <person name="Gujja S."/>
            <person name="Hansen M."/>
            <person name="Howarth C."/>
            <person name="Imamovic A."/>
            <person name="Larimer J."/>
            <person name="McCowan C."/>
            <person name="Montmayeur A."/>
            <person name="Murphy C."/>
            <person name="Neiman D."/>
            <person name="Pearson M."/>
            <person name="Priest M."/>
            <person name="Roberts A."/>
            <person name="Saif S."/>
            <person name="Shea T."/>
            <person name="Sisk P."/>
            <person name="Sykes S."/>
            <person name="Wortman J."/>
            <person name="Nusbaum C."/>
            <person name="Birren B."/>
        </authorList>
    </citation>
    <scope>NUCLEOTIDE SEQUENCE [LARGE SCALE GENOMIC DNA]</scope>
    <source>
        <strain evidence="3">race PST-78</strain>
    </source>
</reference>
<gene>
    <name evidence="2" type="ORF">PSTG_13380</name>
</gene>
<dbReference type="PANTHER" id="PTHR33324">
    <property type="entry name" value="EXPRESSED PROTEIN"/>
    <property type="match status" value="1"/>
</dbReference>
<feature type="region of interest" description="Disordered" evidence="1">
    <location>
        <begin position="203"/>
        <end position="264"/>
    </location>
</feature>
<name>A0A0L0V1V7_9BASI</name>
<comment type="caution">
    <text evidence="2">The sequence shown here is derived from an EMBL/GenBank/DDBJ whole genome shotgun (WGS) entry which is preliminary data.</text>
</comment>
<feature type="compositionally biased region" description="Polar residues" evidence="1">
    <location>
        <begin position="243"/>
        <end position="258"/>
    </location>
</feature>
<dbReference type="PANTHER" id="PTHR33324:SF2">
    <property type="entry name" value="MYB_SANT-LIKE DNA-BINDING DOMAIN-CONTAINING PROTEIN"/>
    <property type="match status" value="1"/>
</dbReference>
<feature type="region of interest" description="Disordered" evidence="1">
    <location>
        <begin position="419"/>
        <end position="445"/>
    </location>
</feature>
<dbReference type="AlphaFoldDB" id="A0A0L0V1V7"/>
<dbReference type="OrthoDB" id="2506645at2759"/>
<sequence>MSTIPSTQPTQNDSQQTPYTAREGATQATTPQAIQPATQRGQGGGRGGRGGNRGARGGQATRRVANQPSQQGTRSAHRFSTLDLIVEWLTVEGRYDLWRNSTVSKREVAKTINEYLIENGGESRAWKGIEQQMSTSTDQSLGTFLSEDHQPQEKVPPGPGLLRSDQPRNLGRRLEPVMLDRPSAVPLNIHEQGNADENLAGALNLGPNEDRPTTSDHWSESERGGNALPVNTLGNPLPDINPTLLTTNGASATATPTGADTPVVAPSPSARAILMTALASQRPDPQSKCRVSYAERITDQLFPSREEMAAQTTAELDLHRDCLDNDSRMVDANIQLVNALSQQLAPTGPPAGTSHLQQRQLELDVGIREVELSRAQAALAAEQATGVAFARARMIQDFVRSGISPAEALTITNELFSSDSMNKSGAGSTDTAELGLGEPETKIVD</sequence>
<proteinExistence type="predicted"/>
<dbReference type="EMBL" id="AJIL01000141">
    <property type="protein sequence ID" value="KNE93270.1"/>
    <property type="molecule type" value="Genomic_DNA"/>
</dbReference>
<feature type="compositionally biased region" description="Gly residues" evidence="1">
    <location>
        <begin position="41"/>
        <end position="57"/>
    </location>
</feature>
<keyword evidence="3" id="KW-1185">Reference proteome</keyword>
<dbReference type="Proteomes" id="UP000054564">
    <property type="component" value="Unassembled WGS sequence"/>
</dbReference>
<feature type="region of interest" description="Disordered" evidence="1">
    <location>
        <begin position="1"/>
        <end position="76"/>
    </location>
</feature>
<evidence type="ECO:0000313" key="3">
    <source>
        <dbReference type="Proteomes" id="UP000054564"/>
    </source>
</evidence>
<evidence type="ECO:0000256" key="1">
    <source>
        <dbReference type="SAM" id="MobiDB-lite"/>
    </source>
</evidence>
<feature type="compositionally biased region" description="Polar residues" evidence="1">
    <location>
        <begin position="419"/>
        <end position="431"/>
    </location>
</feature>
<feature type="compositionally biased region" description="Polar residues" evidence="1">
    <location>
        <begin position="64"/>
        <end position="74"/>
    </location>
</feature>